<evidence type="ECO:0000256" key="1">
    <source>
        <dbReference type="ARBA" id="ARBA00004601"/>
    </source>
</evidence>
<feature type="region of interest" description="Disordered" evidence="7">
    <location>
        <begin position="1"/>
        <end position="25"/>
    </location>
</feature>
<feature type="region of interest" description="Disordered" evidence="7">
    <location>
        <begin position="72"/>
        <end position="137"/>
    </location>
</feature>
<accession>A0A812L8L8</accession>
<dbReference type="GO" id="GO:0000938">
    <property type="term" value="C:GARP complex"/>
    <property type="evidence" value="ECO:0007669"/>
    <property type="project" value="InterPro"/>
</dbReference>
<feature type="compositionally biased region" description="Basic and acidic residues" evidence="7">
    <location>
        <begin position="102"/>
        <end position="114"/>
    </location>
</feature>
<reference evidence="9" key="1">
    <citation type="submission" date="2021-02" db="EMBL/GenBank/DDBJ databases">
        <authorList>
            <person name="Dougan E. K."/>
            <person name="Rhodes N."/>
            <person name="Thang M."/>
            <person name="Chan C."/>
        </authorList>
    </citation>
    <scope>NUCLEOTIDE SEQUENCE</scope>
</reference>
<dbReference type="InterPro" id="IPR039745">
    <property type="entry name" value="Vps54"/>
</dbReference>
<dbReference type="InterPro" id="IPR012501">
    <property type="entry name" value="Vps54_C"/>
</dbReference>
<feature type="domain" description="Vacuolar protein sorting-associated protein 54 C-terminal" evidence="8">
    <location>
        <begin position="355"/>
        <end position="492"/>
    </location>
</feature>
<dbReference type="GO" id="GO:0005829">
    <property type="term" value="C:cytosol"/>
    <property type="evidence" value="ECO:0007669"/>
    <property type="project" value="GOC"/>
</dbReference>
<keyword evidence="5" id="KW-0333">Golgi apparatus</keyword>
<comment type="similarity">
    <text evidence="2">Belongs to the VPS54 family.</text>
</comment>
<sequence>MVDALLQPAPAESPSAENGDDAEANEERLRRLCQCLASRSRLRSALNPTLRDVLISHLKKAVRVHAKRLLQENGGGTQGSGLAVSIQDEEEAAEENPAASPRQDRQDPDVEKSPAADTAEAPAQSPKSGEPGGATSGTSVSTALCGLSFESFLEFWQKLLEFILSTATRMSDYSLRIHSVAQEANAQHGPEDIAGELQRLQEVTVLQAYKIASALLQARKAEHQGLKMADWKVFLASTQTMLEQVQKTQHHCYQKMKLGDGAGSVDVHAGLRATMNTQTKSIIEEFHQKCLLQTKQVLEQERWARTDVPAQYRRIVHRLLGAEDLSAEQGEGSPEAEEGLTPVSVERYLHVEGTHYLVVPAVLTLVQLLGDYVGLCHDFSEMMAEVVQRMCQLLRLFNQRAQRLVLNGQAVQHKVLPKITAANLALCSQSCGVVAQLLPLLQARLNEISRGTHDKARGAMVAALLSDLSKIASEFSEHRTALFGKLSDLLKNAYEKHAKQWLGAPHGQQGDGSLWKGDDAVVKLQRSESSLREHEALEGLVKDITAMYRVLLRNLNYDSVRKIFARAFEDMASLFLQRLEQEIAAPSPPYSDGVGCSLGDRLLLDFAYLNTELEKLTGITTPLERLVCDLIQHLLTKLPEDALRKPHPIVLEVLRSAGRLPK</sequence>
<dbReference type="GO" id="GO:0019905">
    <property type="term" value="F:syntaxin binding"/>
    <property type="evidence" value="ECO:0007669"/>
    <property type="project" value="TreeGrafter"/>
</dbReference>
<comment type="caution">
    <text evidence="9">The sequence shown here is derived from an EMBL/GenBank/DDBJ whole genome shotgun (WGS) entry which is preliminary data.</text>
</comment>
<evidence type="ECO:0000313" key="9">
    <source>
        <dbReference type="EMBL" id="CAE7242555.1"/>
    </source>
</evidence>
<evidence type="ECO:0000313" key="10">
    <source>
        <dbReference type="Proteomes" id="UP000604046"/>
    </source>
</evidence>
<organism evidence="9 10">
    <name type="scientific">Symbiodinium natans</name>
    <dbReference type="NCBI Taxonomy" id="878477"/>
    <lineage>
        <taxon>Eukaryota</taxon>
        <taxon>Sar</taxon>
        <taxon>Alveolata</taxon>
        <taxon>Dinophyceae</taxon>
        <taxon>Suessiales</taxon>
        <taxon>Symbiodiniaceae</taxon>
        <taxon>Symbiodinium</taxon>
    </lineage>
</organism>
<keyword evidence="4" id="KW-0653">Protein transport</keyword>
<evidence type="ECO:0000256" key="7">
    <source>
        <dbReference type="SAM" id="MobiDB-lite"/>
    </source>
</evidence>
<dbReference type="EMBL" id="CAJNDS010000979">
    <property type="protein sequence ID" value="CAE7242555.1"/>
    <property type="molecule type" value="Genomic_DNA"/>
</dbReference>
<proteinExistence type="inferred from homology"/>
<dbReference type="PANTHER" id="PTHR12965:SF0">
    <property type="entry name" value="VACUOLAR PROTEIN SORTING-ASSOCIATED PROTEIN 54"/>
    <property type="match status" value="1"/>
</dbReference>
<evidence type="ECO:0000256" key="4">
    <source>
        <dbReference type="ARBA" id="ARBA00022927"/>
    </source>
</evidence>
<evidence type="ECO:0000256" key="6">
    <source>
        <dbReference type="ARBA" id="ARBA00023054"/>
    </source>
</evidence>
<keyword evidence="6" id="KW-0175">Coiled coil</keyword>
<evidence type="ECO:0000259" key="8">
    <source>
        <dbReference type="Pfam" id="PF07928"/>
    </source>
</evidence>
<dbReference type="AlphaFoldDB" id="A0A812L8L8"/>
<comment type="subcellular location">
    <subcellularLocation>
        <location evidence="1">Golgi apparatus</location>
        <location evidence="1">trans-Golgi network</location>
    </subcellularLocation>
</comment>
<dbReference type="OrthoDB" id="410088at2759"/>
<evidence type="ECO:0000256" key="3">
    <source>
        <dbReference type="ARBA" id="ARBA00022448"/>
    </source>
</evidence>
<dbReference type="GO" id="GO:0042147">
    <property type="term" value="P:retrograde transport, endosome to Golgi"/>
    <property type="evidence" value="ECO:0007669"/>
    <property type="project" value="InterPro"/>
</dbReference>
<keyword evidence="3" id="KW-0813">Transport</keyword>
<dbReference type="GO" id="GO:0015031">
    <property type="term" value="P:protein transport"/>
    <property type="evidence" value="ECO:0007669"/>
    <property type="project" value="UniProtKB-KW"/>
</dbReference>
<gene>
    <name evidence="9" type="primary">VPS54</name>
    <name evidence="9" type="ORF">SNAT2548_LOCUS11156</name>
</gene>
<dbReference type="Pfam" id="PF07928">
    <property type="entry name" value="Vps54"/>
    <property type="match status" value="1"/>
</dbReference>
<dbReference type="GO" id="GO:0006896">
    <property type="term" value="P:Golgi to vacuole transport"/>
    <property type="evidence" value="ECO:0007669"/>
    <property type="project" value="TreeGrafter"/>
</dbReference>
<dbReference type="Proteomes" id="UP000604046">
    <property type="component" value="Unassembled WGS sequence"/>
</dbReference>
<evidence type="ECO:0000256" key="2">
    <source>
        <dbReference type="ARBA" id="ARBA00009150"/>
    </source>
</evidence>
<dbReference type="PANTHER" id="PTHR12965">
    <property type="entry name" value="VACUOLAR PROTEIN SORTING 54"/>
    <property type="match status" value="1"/>
</dbReference>
<keyword evidence="10" id="KW-1185">Reference proteome</keyword>
<protein>
    <submittedName>
        <fullName evidence="9">VPS54 protein</fullName>
    </submittedName>
</protein>
<evidence type="ECO:0000256" key="5">
    <source>
        <dbReference type="ARBA" id="ARBA00023034"/>
    </source>
</evidence>
<name>A0A812L8L8_9DINO</name>